<comment type="caution">
    <text evidence="2">The sequence shown here is derived from an EMBL/GenBank/DDBJ whole genome shotgun (WGS) entry which is preliminary data.</text>
</comment>
<dbReference type="Proteomes" id="UP001172102">
    <property type="component" value="Unassembled WGS sequence"/>
</dbReference>
<name>A0AA40AYX0_9PEZI</name>
<gene>
    <name evidence="2" type="ORF">B0H67DRAFT_530217</name>
</gene>
<reference evidence="2" key="1">
    <citation type="submission" date="2023-06" db="EMBL/GenBank/DDBJ databases">
        <title>Genome-scale phylogeny and comparative genomics of the fungal order Sordariales.</title>
        <authorList>
            <consortium name="Lawrence Berkeley National Laboratory"/>
            <person name="Hensen N."/>
            <person name="Bonometti L."/>
            <person name="Westerberg I."/>
            <person name="Brannstrom I.O."/>
            <person name="Guillou S."/>
            <person name="Cros-Aarteil S."/>
            <person name="Calhoun S."/>
            <person name="Haridas S."/>
            <person name="Kuo A."/>
            <person name="Mondo S."/>
            <person name="Pangilinan J."/>
            <person name="Riley R."/>
            <person name="Labutti K."/>
            <person name="Andreopoulos B."/>
            <person name="Lipzen A."/>
            <person name="Chen C."/>
            <person name="Yanf M."/>
            <person name="Daum C."/>
            <person name="Ng V."/>
            <person name="Clum A."/>
            <person name="Steindorff A."/>
            <person name="Ohm R."/>
            <person name="Martin F."/>
            <person name="Silar P."/>
            <person name="Natvig D."/>
            <person name="Lalanne C."/>
            <person name="Gautier V."/>
            <person name="Ament-Velasquez S.L."/>
            <person name="Kruys A."/>
            <person name="Hutchinson M.I."/>
            <person name="Powell A.J."/>
            <person name="Barry K."/>
            <person name="Miller A.N."/>
            <person name="Grigoriev I.V."/>
            <person name="Debuchy R."/>
            <person name="Gladieux P."/>
            <person name="Thoren M.H."/>
            <person name="Johannesson H."/>
        </authorList>
    </citation>
    <scope>NUCLEOTIDE SEQUENCE</scope>
    <source>
        <strain evidence="2">SMH4607-1</strain>
    </source>
</reference>
<keyword evidence="3" id="KW-1185">Reference proteome</keyword>
<dbReference type="EMBL" id="JAUKUA010000002">
    <property type="protein sequence ID" value="KAK0724525.1"/>
    <property type="molecule type" value="Genomic_DNA"/>
</dbReference>
<accession>A0AA40AYX0</accession>
<dbReference type="InterPro" id="IPR010730">
    <property type="entry name" value="HET"/>
</dbReference>
<dbReference type="PANTHER" id="PTHR33112">
    <property type="entry name" value="DOMAIN PROTEIN, PUTATIVE-RELATED"/>
    <property type="match status" value="1"/>
</dbReference>
<dbReference type="AlphaFoldDB" id="A0AA40AYX0"/>
<sequence>MLDLPTTPKIVPEDWDSWALLDGWTLCRHCRPLLGLTKGDWQHFVSSTRRNAKFVTLAHKCVLCSAIYQAFRHFAPAIIEHNPTLSYYYSPFPSEPGGVGCNYINAQLIPPSTVDLVTQAESLFLTIERGLDPATHSLIGDLPPQQEPALSEHNLAFIQRQWADCLSNPAHDCEPRPGLGIEWPQRMIQIAETTAVLVDFDAGMASRYAALSYCWGEKDELGQNPPLRATSPTWSSLRSGIPFFDLPLTIQQAIMVCRCLDIKYVWIDALCILQDDISDWENEAKKMATVYSMAKITIIAAASTSCHSGFSEVDSGLVLNTPLPPPTRLVARRANRTGFHRSAYETESLDPIDRRGWTYQEELLSTRYIRFTASDIQWRCRVEANCLCRQPADCPEPGLSSGQTPVALPSTRWQGIVENFNRRQFTADIDKLPAFSGLARKLATELKVAGIDENSYAAGVWKHYLSTGGDIMWHRDHHLTKVGRSYESYVAPSFSWASIASPITFTNVAGWIDFQMKRLFELVEVEIEPTSSTNPFGRVSEGFLRVRVPVIPCKVRSPLRGSPEVKLLEDTALEVTSWIFDCAVSRVTLKSGNPSVQRSTYALSFEDTPAYVALFVKNSNPSGFLKVRAEGLLLGKLDLNNGYQRLAYVVGRVRADFEESSMKIWERIIDIH</sequence>
<feature type="domain" description="Heterokaryon incompatibility" evidence="1">
    <location>
        <begin position="208"/>
        <end position="361"/>
    </location>
</feature>
<proteinExistence type="predicted"/>
<protein>
    <submittedName>
        <fullName evidence="2">Heterokaryon incompatibility protein-domain-containing protein</fullName>
    </submittedName>
</protein>
<evidence type="ECO:0000259" key="1">
    <source>
        <dbReference type="Pfam" id="PF06985"/>
    </source>
</evidence>
<dbReference type="PANTHER" id="PTHR33112:SF16">
    <property type="entry name" value="HETEROKARYON INCOMPATIBILITY DOMAIN-CONTAINING PROTEIN"/>
    <property type="match status" value="1"/>
</dbReference>
<evidence type="ECO:0000313" key="2">
    <source>
        <dbReference type="EMBL" id="KAK0724525.1"/>
    </source>
</evidence>
<dbReference type="Pfam" id="PF06985">
    <property type="entry name" value="HET"/>
    <property type="match status" value="1"/>
</dbReference>
<organism evidence="2 3">
    <name type="scientific">Lasiosphaeris hirsuta</name>
    <dbReference type="NCBI Taxonomy" id="260670"/>
    <lineage>
        <taxon>Eukaryota</taxon>
        <taxon>Fungi</taxon>
        <taxon>Dikarya</taxon>
        <taxon>Ascomycota</taxon>
        <taxon>Pezizomycotina</taxon>
        <taxon>Sordariomycetes</taxon>
        <taxon>Sordariomycetidae</taxon>
        <taxon>Sordariales</taxon>
        <taxon>Lasiosphaeriaceae</taxon>
        <taxon>Lasiosphaeris</taxon>
    </lineage>
</organism>
<evidence type="ECO:0000313" key="3">
    <source>
        <dbReference type="Proteomes" id="UP001172102"/>
    </source>
</evidence>